<dbReference type="Proteomes" id="UP001500683">
    <property type="component" value="Unassembled WGS sequence"/>
</dbReference>
<dbReference type="Pfam" id="PF07730">
    <property type="entry name" value="HisKA_3"/>
    <property type="match status" value="1"/>
</dbReference>
<evidence type="ECO:0000256" key="6">
    <source>
        <dbReference type="ARBA" id="ARBA00022777"/>
    </source>
</evidence>
<evidence type="ECO:0000256" key="7">
    <source>
        <dbReference type="ARBA" id="ARBA00022840"/>
    </source>
</evidence>
<feature type="transmembrane region" description="Helical" evidence="10">
    <location>
        <begin position="415"/>
        <end position="442"/>
    </location>
</feature>
<name>A0ABP7WZL5_9ACTN</name>
<sequence length="443" mass="46378">MRSAAPHVVAAELALFLVALAAGFLQLLWSPPAPARVAAVAASACWAALLLPARRRSPVAALAATAPVLASGNVGAMAVLPIVSYATARRVHPARRLWTVVPATAAAGLLLALAVDRNAPYGLEAALAGNAISVAVLLVFPALAGALRGQRRPRVRLLRERNAYLERAQGLAADKARMKERARIAAEMHDMLGHRLSLISMHAGALELTVARSAPELSAQAELLRTSASTAMSELRGILGVLRDATDEAPEAERSGTRADIADLVAESRKAGVDVELVWPGPDLTGADPRTRHAVHRVVREGLTNVHKHAPAARTRVEVTMERDRVRVRVTNGPVPGTRPRSPGTRQGLVGLEERVALLQGALTAGPTPEGGFQIAADLPAHPSVPADPPVPREEPEPREVPPPLDAEVLTLPRVLGAGCLGALAAVPVVTGLAVLIVLSLLE</sequence>
<feature type="compositionally biased region" description="Basic and acidic residues" evidence="9">
    <location>
        <begin position="391"/>
        <end position="400"/>
    </location>
</feature>
<evidence type="ECO:0000256" key="4">
    <source>
        <dbReference type="ARBA" id="ARBA00022679"/>
    </source>
</evidence>
<keyword evidence="13" id="KW-1185">Reference proteome</keyword>
<gene>
    <name evidence="12" type="ORF">GCM10022214_76620</name>
</gene>
<evidence type="ECO:0000256" key="10">
    <source>
        <dbReference type="SAM" id="Phobius"/>
    </source>
</evidence>
<comment type="catalytic activity">
    <reaction evidence="1">
        <text>ATP + protein L-histidine = ADP + protein N-phospho-L-histidine.</text>
        <dbReference type="EC" id="2.7.13.3"/>
    </reaction>
</comment>
<comment type="caution">
    <text evidence="12">The sequence shown here is derived from an EMBL/GenBank/DDBJ whole genome shotgun (WGS) entry which is preliminary data.</text>
</comment>
<evidence type="ECO:0000256" key="8">
    <source>
        <dbReference type="ARBA" id="ARBA00023012"/>
    </source>
</evidence>
<dbReference type="SUPFAM" id="SSF55874">
    <property type="entry name" value="ATPase domain of HSP90 chaperone/DNA topoisomerase II/histidine kinase"/>
    <property type="match status" value="1"/>
</dbReference>
<dbReference type="EMBL" id="BAAAZG010000059">
    <property type="protein sequence ID" value="GAA4100047.1"/>
    <property type="molecule type" value="Genomic_DNA"/>
</dbReference>
<keyword evidence="10" id="KW-0472">Membrane</keyword>
<evidence type="ECO:0000256" key="9">
    <source>
        <dbReference type="SAM" id="MobiDB-lite"/>
    </source>
</evidence>
<feature type="domain" description="Signal transduction histidine kinase subgroup 3 dimerisation and phosphoacceptor" evidence="11">
    <location>
        <begin position="180"/>
        <end position="245"/>
    </location>
</feature>
<dbReference type="Gene3D" id="1.20.5.1930">
    <property type="match status" value="1"/>
</dbReference>
<feature type="transmembrane region" description="Helical" evidence="10">
    <location>
        <begin position="59"/>
        <end position="85"/>
    </location>
</feature>
<dbReference type="PANTHER" id="PTHR24421">
    <property type="entry name" value="NITRATE/NITRITE SENSOR PROTEIN NARX-RELATED"/>
    <property type="match status" value="1"/>
</dbReference>
<evidence type="ECO:0000256" key="5">
    <source>
        <dbReference type="ARBA" id="ARBA00022741"/>
    </source>
</evidence>
<dbReference type="Gene3D" id="3.30.565.10">
    <property type="entry name" value="Histidine kinase-like ATPase, C-terminal domain"/>
    <property type="match status" value="1"/>
</dbReference>
<keyword evidence="6" id="KW-0418">Kinase</keyword>
<organism evidence="12 13">
    <name type="scientific">Actinomadura miaoliensis</name>
    <dbReference type="NCBI Taxonomy" id="430685"/>
    <lineage>
        <taxon>Bacteria</taxon>
        <taxon>Bacillati</taxon>
        <taxon>Actinomycetota</taxon>
        <taxon>Actinomycetes</taxon>
        <taxon>Streptosporangiales</taxon>
        <taxon>Thermomonosporaceae</taxon>
        <taxon>Actinomadura</taxon>
    </lineage>
</organism>
<evidence type="ECO:0000256" key="1">
    <source>
        <dbReference type="ARBA" id="ARBA00000085"/>
    </source>
</evidence>
<evidence type="ECO:0000313" key="13">
    <source>
        <dbReference type="Proteomes" id="UP001500683"/>
    </source>
</evidence>
<reference evidence="13" key="1">
    <citation type="journal article" date="2019" name="Int. J. Syst. Evol. Microbiol.">
        <title>The Global Catalogue of Microorganisms (GCM) 10K type strain sequencing project: providing services to taxonomists for standard genome sequencing and annotation.</title>
        <authorList>
            <consortium name="The Broad Institute Genomics Platform"/>
            <consortium name="The Broad Institute Genome Sequencing Center for Infectious Disease"/>
            <person name="Wu L."/>
            <person name="Ma J."/>
        </authorList>
    </citation>
    <scope>NUCLEOTIDE SEQUENCE [LARGE SCALE GENOMIC DNA]</scope>
    <source>
        <strain evidence="13">JCM 16702</strain>
    </source>
</reference>
<keyword evidence="10" id="KW-1133">Transmembrane helix</keyword>
<keyword evidence="8" id="KW-0902">Two-component regulatory system</keyword>
<keyword evidence="5" id="KW-0547">Nucleotide-binding</keyword>
<protein>
    <recommendedName>
        <fullName evidence="2">histidine kinase</fullName>
        <ecNumber evidence="2">2.7.13.3</ecNumber>
    </recommendedName>
</protein>
<feature type="transmembrane region" description="Helical" evidence="10">
    <location>
        <begin position="97"/>
        <end position="115"/>
    </location>
</feature>
<dbReference type="EC" id="2.7.13.3" evidence="2"/>
<dbReference type="InterPro" id="IPR011712">
    <property type="entry name" value="Sig_transdc_His_kin_sub3_dim/P"/>
</dbReference>
<evidence type="ECO:0000313" key="12">
    <source>
        <dbReference type="EMBL" id="GAA4100047.1"/>
    </source>
</evidence>
<evidence type="ECO:0000256" key="3">
    <source>
        <dbReference type="ARBA" id="ARBA00022553"/>
    </source>
</evidence>
<keyword evidence="4" id="KW-0808">Transferase</keyword>
<proteinExistence type="predicted"/>
<evidence type="ECO:0000256" key="2">
    <source>
        <dbReference type="ARBA" id="ARBA00012438"/>
    </source>
</evidence>
<dbReference type="CDD" id="cd16917">
    <property type="entry name" value="HATPase_UhpB-NarQ-NarX-like"/>
    <property type="match status" value="1"/>
</dbReference>
<keyword evidence="3" id="KW-0597">Phosphoprotein</keyword>
<dbReference type="PANTHER" id="PTHR24421:SF10">
    <property type="entry name" value="NITRATE_NITRITE SENSOR PROTEIN NARQ"/>
    <property type="match status" value="1"/>
</dbReference>
<evidence type="ECO:0000259" key="11">
    <source>
        <dbReference type="Pfam" id="PF07730"/>
    </source>
</evidence>
<dbReference type="InterPro" id="IPR036890">
    <property type="entry name" value="HATPase_C_sf"/>
</dbReference>
<keyword evidence="7" id="KW-0067">ATP-binding</keyword>
<accession>A0ABP7WZL5</accession>
<feature type="region of interest" description="Disordered" evidence="9">
    <location>
        <begin position="367"/>
        <end position="401"/>
    </location>
</feature>
<feature type="transmembrane region" description="Helical" evidence="10">
    <location>
        <begin position="127"/>
        <end position="147"/>
    </location>
</feature>
<keyword evidence="10" id="KW-0812">Transmembrane</keyword>
<dbReference type="InterPro" id="IPR050482">
    <property type="entry name" value="Sensor_HK_TwoCompSys"/>
</dbReference>